<reference evidence="4" key="1">
    <citation type="journal article" date="2019" name="Int. J. Syst. Evol. Microbiol.">
        <title>The Global Catalogue of Microorganisms (GCM) 10K type strain sequencing project: providing services to taxonomists for standard genome sequencing and annotation.</title>
        <authorList>
            <consortium name="The Broad Institute Genomics Platform"/>
            <consortium name="The Broad Institute Genome Sequencing Center for Infectious Disease"/>
            <person name="Wu L."/>
            <person name="Ma J."/>
        </authorList>
    </citation>
    <scope>NUCLEOTIDE SEQUENCE [LARGE SCALE GENOMIC DNA]</scope>
    <source>
        <strain evidence="4">CCUG 42722</strain>
    </source>
</reference>
<dbReference type="PANTHER" id="PTHR21621:SF0">
    <property type="entry name" value="BETA-CITRYLGLUTAMATE SYNTHASE B-RELATED"/>
    <property type="match status" value="1"/>
</dbReference>
<keyword evidence="1" id="KW-0067">ATP-binding</keyword>
<dbReference type="RefSeq" id="WP_377135110.1">
    <property type="nucleotide sequence ID" value="NZ_JBHSFI010000003.1"/>
</dbReference>
<dbReference type="InterPro" id="IPR013651">
    <property type="entry name" value="ATP-grasp_RimK-type"/>
</dbReference>
<accession>A0ABV9HFM4</accession>
<evidence type="ECO:0000259" key="2">
    <source>
        <dbReference type="PROSITE" id="PS50975"/>
    </source>
</evidence>
<evidence type="ECO:0000313" key="4">
    <source>
        <dbReference type="Proteomes" id="UP001596011"/>
    </source>
</evidence>
<dbReference type="InterPro" id="IPR011761">
    <property type="entry name" value="ATP-grasp"/>
</dbReference>
<evidence type="ECO:0000313" key="3">
    <source>
        <dbReference type="EMBL" id="MFC4628734.1"/>
    </source>
</evidence>
<name>A0ABV9HFM4_9MICO</name>
<dbReference type="Proteomes" id="UP001596011">
    <property type="component" value="Unassembled WGS sequence"/>
</dbReference>
<gene>
    <name evidence="3" type="ORF">ACFO6V_10850</name>
</gene>
<keyword evidence="1" id="KW-0547">Nucleotide-binding</keyword>
<dbReference type="Pfam" id="PF08443">
    <property type="entry name" value="RimK"/>
    <property type="match status" value="1"/>
</dbReference>
<dbReference type="PANTHER" id="PTHR21621">
    <property type="entry name" value="RIBOSOMAL PROTEIN S6 MODIFICATION PROTEIN"/>
    <property type="match status" value="1"/>
</dbReference>
<keyword evidence="4" id="KW-1185">Reference proteome</keyword>
<dbReference type="EMBL" id="JBHSFI010000003">
    <property type="protein sequence ID" value="MFC4628734.1"/>
    <property type="molecule type" value="Genomic_DNA"/>
</dbReference>
<protein>
    <recommendedName>
        <fullName evidence="2">ATP-grasp domain-containing protein</fullName>
    </recommendedName>
</protein>
<comment type="caution">
    <text evidence="3">The sequence shown here is derived from an EMBL/GenBank/DDBJ whole genome shotgun (WGS) entry which is preliminary data.</text>
</comment>
<sequence>MRILFVLPDRGSAQDRDWENTTFWPVYRAAALRAGFDLDIVVPEHIQFAEGEARWRGESLLPERDIFVYSTRANPTHSVDLWNGMSAVRTLEVLGFWTAIPLESAILLNDKYATVEALRDSPILTIPSVRITTGRDTPRLDLQSLVPDEWFPVFVKPASWGRGLGCISCPDPASLEGALGLASGSGAPVVVQPRIRDVVADTRVVVVEGMVVSAYDRVPAAEGGVGNVSRGASTRLRTKLEPEVAELASLAYERFKLPYLCIDLLRTGDGQVWLAECEPDGAIAGLFEHGDEADRVLSARLAAYSRAHARHLDARKAQDVTV</sequence>
<proteinExistence type="predicted"/>
<dbReference type="Gene3D" id="3.30.470.20">
    <property type="entry name" value="ATP-grasp fold, B domain"/>
    <property type="match status" value="1"/>
</dbReference>
<feature type="domain" description="ATP-grasp" evidence="2">
    <location>
        <begin position="115"/>
        <end position="307"/>
    </location>
</feature>
<dbReference type="PROSITE" id="PS50975">
    <property type="entry name" value="ATP_GRASP"/>
    <property type="match status" value="1"/>
</dbReference>
<dbReference type="SUPFAM" id="SSF56059">
    <property type="entry name" value="Glutathione synthetase ATP-binding domain-like"/>
    <property type="match status" value="1"/>
</dbReference>
<evidence type="ECO:0000256" key="1">
    <source>
        <dbReference type="PROSITE-ProRule" id="PRU00409"/>
    </source>
</evidence>
<organism evidence="3 4">
    <name type="scientific">Promicromonospora alba</name>
    <dbReference type="NCBI Taxonomy" id="1616110"/>
    <lineage>
        <taxon>Bacteria</taxon>
        <taxon>Bacillati</taxon>
        <taxon>Actinomycetota</taxon>
        <taxon>Actinomycetes</taxon>
        <taxon>Micrococcales</taxon>
        <taxon>Promicromonosporaceae</taxon>
        <taxon>Promicromonospora</taxon>
    </lineage>
</organism>